<feature type="transmembrane region" description="Helical" evidence="8">
    <location>
        <begin position="518"/>
        <end position="541"/>
    </location>
</feature>
<dbReference type="InterPro" id="IPR016163">
    <property type="entry name" value="Ald_DH_C"/>
</dbReference>
<keyword evidence="11" id="KW-1185">Reference proteome</keyword>
<dbReference type="InterPro" id="IPR016161">
    <property type="entry name" value="Ald_DH/histidinol_DH"/>
</dbReference>
<feature type="active site" evidence="4 5">
    <location>
        <position position="249"/>
    </location>
</feature>
<evidence type="ECO:0000259" key="9">
    <source>
        <dbReference type="Pfam" id="PF00171"/>
    </source>
</evidence>
<evidence type="ECO:0000256" key="7">
    <source>
        <dbReference type="SAM" id="MobiDB-lite"/>
    </source>
</evidence>
<dbReference type="GO" id="GO:0004029">
    <property type="term" value="F:aldehyde dehydrogenase (NAD+) activity"/>
    <property type="evidence" value="ECO:0007669"/>
    <property type="project" value="TreeGrafter"/>
</dbReference>
<dbReference type="PANTHER" id="PTHR43570:SF16">
    <property type="entry name" value="ALDEHYDE DEHYDROGENASE TYPE III, ISOFORM Q"/>
    <property type="match status" value="1"/>
</dbReference>
<protein>
    <recommendedName>
        <fullName evidence="3">Aldehyde dehydrogenase</fullName>
    </recommendedName>
</protein>
<keyword evidence="8" id="KW-1133">Transmembrane helix</keyword>
<feature type="domain" description="Aldehyde dehydrogenase" evidence="9">
    <location>
        <begin position="29"/>
        <end position="472"/>
    </location>
</feature>
<dbReference type="AlphaFoldDB" id="A0A9W7DI79"/>
<comment type="caution">
    <text evidence="10">The sequence shown here is derived from an EMBL/GenBank/DDBJ whole genome shotgun (WGS) entry which is preliminary data.</text>
</comment>
<evidence type="ECO:0000256" key="8">
    <source>
        <dbReference type="SAM" id="Phobius"/>
    </source>
</evidence>
<dbReference type="OrthoDB" id="440325at2759"/>
<evidence type="ECO:0000256" key="2">
    <source>
        <dbReference type="ARBA" id="ARBA00023002"/>
    </source>
</evidence>
<dbReference type="InterPro" id="IPR016162">
    <property type="entry name" value="Ald_DH_N"/>
</dbReference>
<evidence type="ECO:0000313" key="10">
    <source>
        <dbReference type="EMBL" id="GMG40134.1"/>
    </source>
</evidence>
<keyword evidence="8" id="KW-0472">Membrane</keyword>
<gene>
    <name evidence="10" type="ORF">Amon01_000591800</name>
</gene>
<dbReference type="Gene3D" id="3.40.309.10">
    <property type="entry name" value="Aldehyde Dehydrogenase, Chain A, domain 2"/>
    <property type="match status" value="1"/>
</dbReference>
<dbReference type="SUPFAM" id="SSF53720">
    <property type="entry name" value="ALDH-like"/>
    <property type="match status" value="1"/>
</dbReference>
<dbReference type="Proteomes" id="UP001165063">
    <property type="component" value="Unassembled WGS sequence"/>
</dbReference>
<accession>A0A9W7DI79</accession>
<comment type="similarity">
    <text evidence="1 3 6">Belongs to the aldehyde dehydrogenase family.</text>
</comment>
<feature type="region of interest" description="Disordered" evidence="7">
    <location>
        <begin position="1"/>
        <end position="22"/>
    </location>
</feature>
<dbReference type="GO" id="GO:0006081">
    <property type="term" value="P:aldehyde metabolic process"/>
    <property type="evidence" value="ECO:0007669"/>
    <property type="project" value="InterPro"/>
</dbReference>
<dbReference type="GO" id="GO:0005737">
    <property type="term" value="C:cytoplasm"/>
    <property type="evidence" value="ECO:0007669"/>
    <property type="project" value="TreeGrafter"/>
</dbReference>
<dbReference type="InterPro" id="IPR012394">
    <property type="entry name" value="Aldehyde_DH_NAD(P)"/>
</dbReference>
<dbReference type="InterPro" id="IPR016160">
    <property type="entry name" value="Ald_DH_CS_CYS"/>
</dbReference>
<dbReference type="PANTHER" id="PTHR43570">
    <property type="entry name" value="ALDEHYDE DEHYDROGENASE"/>
    <property type="match status" value="1"/>
</dbReference>
<keyword evidence="2 3" id="KW-0560">Oxidoreductase</keyword>
<feature type="active site" evidence="4">
    <location>
        <position position="284"/>
    </location>
</feature>
<dbReference type="Gene3D" id="3.40.605.10">
    <property type="entry name" value="Aldehyde Dehydrogenase, Chain A, domain 1"/>
    <property type="match status" value="1"/>
</dbReference>
<evidence type="ECO:0000313" key="11">
    <source>
        <dbReference type="Proteomes" id="UP001165063"/>
    </source>
</evidence>
<evidence type="ECO:0000256" key="6">
    <source>
        <dbReference type="RuleBase" id="RU003345"/>
    </source>
</evidence>
<evidence type="ECO:0000256" key="5">
    <source>
        <dbReference type="PROSITE-ProRule" id="PRU10007"/>
    </source>
</evidence>
<organism evidence="10 11">
    <name type="scientific">Ambrosiozyma monospora</name>
    <name type="common">Yeast</name>
    <name type="synonym">Endomycopsis monosporus</name>
    <dbReference type="NCBI Taxonomy" id="43982"/>
    <lineage>
        <taxon>Eukaryota</taxon>
        <taxon>Fungi</taxon>
        <taxon>Dikarya</taxon>
        <taxon>Ascomycota</taxon>
        <taxon>Saccharomycotina</taxon>
        <taxon>Pichiomycetes</taxon>
        <taxon>Pichiales</taxon>
        <taxon>Pichiaceae</taxon>
        <taxon>Ambrosiozyma</taxon>
    </lineage>
</organism>
<evidence type="ECO:0000256" key="4">
    <source>
        <dbReference type="PIRSR" id="PIRSR036492-1"/>
    </source>
</evidence>
<dbReference type="InterPro" id="IPR015590">
    <property type="entry name" value="Aldehyde_DH_dom"/>
</dbReference>
<dbReference type="Pfam" id="PF00171">
    <property type="entry name" value="Aldedh"/>
    <property type="match status" value="1"/>
</dbReference>
<keyword evidence="8" id="KW-0812">Transmembrane</keyword>
<dbReference type="PROSITE" id="PS00687">
    <property type="entry name" value="ALDEHYDE_DEHYDR_GLU"/>
    <property type="match status" value="1"/>
</dbReference>
<evidence type="ECO:0000256" key="1">
    <source>
        <dbReference type="ARBA" id="ARBA00009986"/>
    </source>
</evidence>
<dbReference type="InterPro" id="IPR029510">
    <property type="entry name" value="Ald_DH_CS_GLU"/>
</dbReference>
<dbReference type="EMBL" id="BSXU01003474">
    <property type="protein sequence ID" value="GMG40134.1"/>
    <property type="molecule type" value="Genomic_DNA"/>
</dbReference>
<name>A0A9W7DI79_AMBMO</name>
<reference evidence="10" key="1">
    <citation type="submission" date="2023-04" db="EMBL/GenBank/DDBJ databases">
        <title>Ambrosiozyma monospora NBRC 1965.</title>
        <authorList>
            <person name="Ichikawa N."/>
            <person name="Sato H."/>
            <person name="Tonouchi N."/>
        </authorList>
    </citation>
    <scope>NUCLEOTIDE SEQUENCE</scope>
    <source>
        <strain evidence="10">NBRC 1965</strain>
    </source>
</reference>
<dbReference type="PROSITE" id="PS00070">
    <property type="entry name" value="ALDEHYDE_DEHYDR_CYS"/>
    <property type="match status" value="1"/>
</dbReference>
<proteinExistence type="inferred from homology"/>
<sequence>MSEQVSAPATRHLDQPGTPSKLELTKTTEIPTIINNLKQRFTESQTTSTKQKSTEIKVQLQKLRSNLIENKDELESSLAKDFHKPKLETCACELGPLLSEIDYFLKNVDSIISGGNEKPDKLAFTFSTLTARVERIALGVILIVAPFNYPLLLSLGPVIGAIGCGNRVILKLPTDQIPSFCETLTINVLQKSFDDGWFTVMNGGLDVAQNLTSVETVKLFDKVVFTGSTRVGGIVASNAGVSCTPVLLELGGKSPVFVTSNCKDLQKAANRILWGKFTNAGQTCVAVDYLVVEDDIYDEFLEILKTNFDNLFNSISSDTDFAHLINNSAFNRISKYMETTKGTLISPKDSKKPQKETNFFPPTLITDVDFTDSLMKEELFGPILPIIKYNSLSNVIESIKTHHDTPLALYIFSDNYTEQDLIKASIQSGAVGINEVMMHAGCMDLPFGGIGNSGYGHYHGKYSIDAFTHRRAIIKQPYWAEAIIGERYMPYNATKASHLWTFIKCPDVPLKLGWVFKYLAVFGAGVLLGWVLNTLFIVWIVDYDTMEL</sequence>
<dbReference type="PIRSF" id="PIRSF036492">
    <property type="entry name" value="ALDH"/>
    <property type="match status" value="1"/>
</dbReference>
<evidence type="ECO:0000256" key="3">
    <source>
        <dbReference type="PIRNR" id="PIRNR036492"/>
    </source>
</evidence>